<dbReference type="InterPro" id="IPR009003">
    <property type="entry name" value="Peptidase_S1_PA"/>
</dbReference>
<accession>A0A0P4W2G8</accession>
<dbReference type="Gene3D" id="2.40.10.10">
    <property type="entry name" value="Trypsin-like serine proteases"/>
    <property type="match status" value="1"/>
</dbReference>
<evidence type="ECO:0000256" key="1">
    <source>
        <dbReference type="ARBA" id="ARBA00023157"/>
    </source>
</evidence>
<evidence type="ECO:0000256" key="2">
    <source>
        <dbReference type="SAM" id="SignalP"/>
    </source>
</evidence>
<dbReference type="FunFam" id="2.40.10.10:FF:000068">
    <property type="entry name" value="transmembrane protease serine 2"/>
    <property type="match status" value="1"/>
</dbReference>
<organism evidence="4">
    <name type="scientific">Scylla olivacea</name>
    <name type="common">Orange mud crab</name>
    <name type="synonym">Cancer olivacea</name>
    <dbReference type="NCBI Taxonomy" id="85551"/>
    <lineage>
        <taxon>Eukaryota</taxon>
        <taxon>Metazoa</taxon>
        <taxon>Ecdysozoa</taxon>
        <taxon>Arthropoda</taxon>
        <taxon>Crustacea</taxon>
        <taxon>Multicrustacea</taxon>
        <taxon>Malacostraca</taxon>
        <taxon>Eumalacostraca</taxon>
        <taxon>Eucarida</taxon>
        <taxon>Decapoda</taxon>
        <taxon>Pleocyemata</taxon>
        <taxon>Brachyura</taxon>
        <taxon>Eubrachyura</taxon>
        <taxon>Portunoidea</taxon>
        <taxon>Portunidae</taxon>
        <taxon>Portuninae</taxon>
        <taxon>Scylla</taxon>
    </lineage>
</organism>
<dbReference type="EMBL" id="GDRN01077985">
    <property type="protein sequence ID" value="JAI62654.1"/>
    <property type="molecule type" value="Transcribed_RNA"/>
</dbReference>
<dbReference type="PANTHER" id="PTHR24252">
    <property type="entry name" value="ACROSIN-RELATED"/>
    <property type="match status" value="1"/>
</dbReference>
<evidence type="ECO:0000313" key="4">
    <source>
        <dbReference type="EMBL" id="JAI62654.1"/>
    </source>
</evidence>
<name>A0A0P4W2G8_SCYOL</name>
<feature type="chain" id="PRO_5006070237" description="Peptidase S1 domain-containing protein" evidence="2">
    <location>
        <begin position="20"/>
        <end position="146"/>
    </location>
</feature>
<keyword evidence="2" id="KW-0732">Signal</keyword>
<keyword evidence="1" id="KW-1015">Disulfide bond</keyword>
<proteinExistence type="predicted"/>
<dbReference type="PANTHER" id="PTHR24252:SF8">
    <property type="entry name" value="ACROSIN"/>
    <property type="match status" value="1"/>
</dbReference>
<dbReference type="PROSITE" id="PS00134">
    <property type="entry name" value="TRYPSIN_HIS"/>
    <property type="match status" value="1"/>
</dbReference>
<dbReference type="SUPFAM" id="SSF50494">
    <property type="entry name" value="Trypsin-like serine proteases"/>
    <property type="match status" value="1"/>
</dbReference>
<evidence type="ECO:0000259" key="3">
    <source>
        <dbReference type="PROSITE" id="PS50240"/>
    </source>
</evidence>
<feature type="signal peptide" evidence="2">
    <location>
        <begin position="1"/>
        <end position="19"/>
    </location>
</feature>
<dbReference type="Pfam" id="PF00089">
    <property type="entry name" value="Trypsin"/>
    <property type="match status" value="1"/>
</dbReference>
<sequence>MRVLLAFVFLVAADVQGFAETLKEPKPSPSREPRAAILIPRPPQELGSFPGMTRNNEICGIRRNAVPDIFTRIVGGSQAERNEFPWQVSLQFVSNWYTHHICGGTVIDQRWVLTAAHCTHNFESHQLLVVAGEHHLKRRHGENWLV</sequence>
<dbReference type="InterPro" id="IPR043504">
    <property type="entry name" value="Peptidase_S1_PA_chymotrypsin"/>
</dbReference>
<feature type="domain" description="Peptidase S1" evidence="3">
    <location>
        <begin position="73"/>
        <end position="146"/>
    </location>
</feature>
<dbReference type="InterPro" id="IPR001254">
    <property type="entry name" value="Trypsin_dom"/>
</dbReference>
<protein>
    <recommendedName>
        <fullName evidence="3">Peptidase S1 domain-containing protein</fullName>
    </recommendedName>
</protein>
<dbReference type="GO" id="GO:0006508">
    <property type="term" value="P:proteolysis"/>
    <property type="evidence" value="ECO:0007669"/>
    <property type="project" value="InterPro"/>
</dbReference>
<dbReference type="AlphaFoldDB" id="A0A0P4W2G8"/>
<reference evidence="4" key="1">
    <citation type="submission" date="2015-09" db="EMBL/GenBank/DDBJ databases">
        <title>Scylla olivacea transcriptome.</title>
        <authorList>
            <person name="Ikhwanuddin M."/>
        </authorList>
    </citation>
    <scope>NUCLEOTIDE SEQUENCE</scope>
</reference>
<dbReference type="PROSITE" id="PS50240">
    <property type="entry name" value="TRYPSIN_DOM"/>
    <property type="match status" value="1"/>
</dbReference>
<dbReference type="GO" id="GO:0004252">
    <property type="term" value="F:serine-type endopeptidase activity"/>
    <property type="evidence" value="ECO:0007669"/>
    <property type="project" value="InterPro"/>
</dbReference>
<dbReference type="InterPro" id="IPR018114">
    <property type="entry name" value="TRYPSIN_HIS"/>
</dbReference>